<keyword evidence="5" id="KW-0479">Metal-binding</keyword>
<evidence type="ECO:0000256" key="8">
    <source>
        <dbReference type="ARBA" id="ARBA00023027"/>
    </source>
</evidence>
<dbReference type="GO" id="GO:0035529">
    <property type="term" value="F:NADH pyrophosphatase activity"/>
    <property type="evidence" value="ECO:0007669"/>
    <property type="project" value="TreeGrafter"/>
</dbReference>
<keyword evidence="8" id="KW-0520">NAD</keyword>
<dbReference type="GO" id="GO:0019677">
    <property type="term" value="P:NAD+ catabolic process"/>
    <property type="evidence" value="ECO:0007669"/>
    <property type="project" value="TreeGrafter"/>
</dbReference>
<dbReference type="SUPFAM" id="SSF55811">
    <property type="entry name" value="Nudix"/>
    <property type="match status" value="1"/>
</dbReference>
<evidence type="ECO:0000256" key="6">
    <source>
        <dbReference type="ARBA" id="ARBA00022801"/>
    </source>
</evidence>
<dbReference type="Gene3D" id="3.90.79.10">
    <property type="entry name" value="Nucleoside Triphosphate Pyrophosphohydrolase"/>
    <property type="match status" value="1"/>
</dbReference>
<dbReference type="GO" id="GO:0006742">
    <property type="term" value="P:NADP+ catabolic process"/>
    <property type="evidence" value="ECO:0007669"/>
    <property type="project" value="TreeGrafter"/>
</dbReference>
<evidence type="ECO:0000256" key="7">
    <source>
        <dbReference type="ARBA" id="ARBA00022842"/>
    </source>
</evidence>
<dbReference type="CDD" id="cd03429">
    <property type="entry name" value="NUDIX_NADH_pyrophosphatase_Nudt13"/>
    <property type="match status" value="1"/>
</dbReference>
<accession>A0A5C6U9C1</accession>
<evidence type="ECO:0000256" key="3">
    <source>
        <dbReference type="ARBA" id="ARBA00009595"/>
    </source>
</evidence>
<dbReference type="PROSITE" id="PS00893">
    <property type="entry name" value="NUDIX_BOX"/>
    <property type="match status" value="1"/>
</dbReference>
<reference evidence="11 12" key="1">
    <citation type="submission" date="2019-08" db="EMBL/GenBank/DDBJ databases">
        <title>Sphingorhabdus soil sp. nov., isolated from arctic soil.</title>
        <authorList>
            <person name="Liu Y."/>
        </authorList>
    </citation>
    <scope>NUCLEOTIDE SEQUENCE [LARGE SCALE GENOMIC DNA]</scope>
    <source>
        <strain evidence="11 12">D-2Q-5-6</strain>
    </source>
</reference>
<evidence type="ECO:0000256" key="1">
    <source>
        <dbReference type="ARBA" id="ARBA00001946"/>
    </source>
</evidence>
<evidence type="ECO:0000256" key="2">
    <source>
        <dbReference type="ARBA" id="ARBA00001947"/>
    </source>
</evidence>
<dbReference type="InterPro" id="IPR000086">
    <property type="entry name" value="NUDIX_hydrolase_dom"/>
</dbReference>
<sequence length="287" mass="30462">MTGARIDRADHVRGDADRLAAALGDRRARLLLLDALDPVVEDGLLGWTSLGLIDDGAEPLFLGLLDDIPHFAPLPADVSRIDGRSRSAWAALTLLAADEAALYASARSLVAWHASYRFCANCGSGTVIAKGGWQRDCDGCGAQHFPRTDPVVIMLARHGDANGVERVLVGHGVGFPSGRMSALAGFVEPGESIEEAVRRELFEEAGVVAETVEYIASQPWPFASSLMIGCLAEVADPTLTLDTKEVDAAIWVTREEVAAALAGEEGARFLAPPPIAIARTLLETWLG</sequence>
<dbReference type="EMBL" id="VOPY01000003">
    <property type="protein sequence ID" value="TXC68426.1"/>
    <property type="molecule type" value="Genomic_DNA"/>
</dbReference>
<dbReference type="PANTHER" id="PTHR42904">
    <property type="entry name" value="NUDIX HYDROLASE, NUDC SUBFAMILY"/>
    <property type="match status" value="1"/>
</dbReference>
<dbReference type="GO" id="GO:0046872">
    <property type="term" value="F:metal ion binding"/>
    <property type="evidence" value="ECO:0007669"/>
    <property type="project" value="UniProtKB-KW"/>
</dbReference>
<dbReference type="GO" id="GO:0005829">
    <property type="term" value="C:cytosol"/>
    <property type="evidence" value="ECO:0007669"/>
    <property type="project" value="TreeGrafter"/>
</dbReference>
<dbReference type="AlphaFoldDB" id="A0A5C6U9C1"/>
<evidence type="ECO:0000256" key="9">
    <source>
        <dbReference type="ARBA" id="ARBA00023679"/>
    </source>
</evidence>
<evidence type="ECO:0000256" key="5">
    <source>
        <dbReference type="ARBA" id="ARBA00022723"/>
    </source>
</evidence>
<dbReference type="InterPro" id="IPR020084">
    <property type="entry name" value="NUDIX_hydrolase_CS"/>
</dbReference>
<keyword evidence="7" id="KW-0460">Magnesium</keyword>
<keyword evidence="6 11" id="KW-0378">Hydrolase</keyword>
<protein>
    <recommendedName>
        <fullName evidence="4">NAD(+) diphosphatase</fullName>
        <ecNumber evidence="4">3.6.1.22</ecNumber>
    </recommendedName>
</protein>
<dbReference type="Proteomes" id="UP000321129">
    <property type="component" value="Unassembled WGS sequence"/>
</dbReference>
<comment type="similarity">
    <text evidence="3">Belongs to the Nudix hydrolase family. NudC subfamily.</text>
</comment>
<dbReference type="Gene3D" id="3.90.79.20">
    <property type="match status" value="1"/>
</dbReference>
<dbReference type="OrthoDB" id="9791656at2"/>
<name>A0A5C6U9C1_9SPHN</name>
<proteinExistence type="inferred from homology"/>
<dbReference type="InterPro" id="IPR049734">
    <property type="entry name" value="NudC-like_C"/>
</dbReference>
<evidence type="ECO:0000313" key="11">
    <source>
        <dbReference type="EMBL" id="TXC68426.1"/>
    </source>
</evidence>
<dbReference type="InterPro" id="IPR015376">
    <property type="entry name" value="Znr_NADH_PPase"/>
</dbReference>
<dbReference type="PROSITE" id="PS51462">
    <property type="entry name" value="NUDIX"/>
    <property type="match status" value="1"/>
</dbReference>
<comment type="catalytic activity">
    <reaction evidence="9">
        <text>a 5'-end NAD(+)-phospho-ribonucleoside in mRNA + H2O = a 5'-end phospho-adenosine-phospho-ribonucleoside in mRNA + beta-nicotinamide D-ribonucleotide + 2 H(+)</text>
        <dbReference type="Rhea" id="RHEA:60876"/>
        <dbReference type="Rhea" id="RHEA-COMP:15698"/>
        <dbReference type="Rhea" id="RHEA-COMP:15719"/>
        <dbReference type="ChEBI" id="CHEBI:14649"/>
        <dbReference type="ChEBI" id="CHEBI:15377"/>
        <dbReference type="ChEBI" id="CHEBI:15378"/>
        <dbReference type="ChEBI" id="CHEBI:144029"/>
        <dbReference type="ChEBI" id="CHEBI:144051"/>
    </reaction>
    <physiologicalReaction direction="left-to-right" evidence="9">
        <dbReference type="Rhea" id="RHEA:60877"/>
    </physiologicalReaction>
</comment>
<keyword evidence="12" id="KW-1185">Reference proteome</keyword>
<dbReference type="InterPro" id="IPR050241">
    <property type="entry name" value="NAD-cap_RNA_hydrolase_NudC"/>
</dbReference>
<dbReference type="GO" id="GO:0110153">
    <property type="term" value="F:RNA NAD-cap (NMN-forming) hydrolase activity"/>
    <property type="evidence" value="ECO:0007669"/>
    <property type="project" value="RHEA"/>
</dbReference>
<organism evidence="11 12">
    <name type="scientific">Flavisphingopyxis soli</name>
    <dbReference type="NCBI Taxonomy" id="2601267"/>
    <lineage>
        <taxon>Bacteria</taxon>
        <taxon>Pseudomonadati</taxon>
        <taxon>Pseudomonadota</taxon>
        <taxon>Alphaproteobacteria</taxon>
        <taxon>Sphingomonadales</taxon>
        <taxon>Sphingopyxidaceae</taxon>
        <taxon>Flavisphingopyxis</taxon>
    </lineage>
</organism>
<gene>
    <name evidence="11" type="primary">nudC</name>
    <name evidence="11" type="ORF">FSZ31_12005</name>
</gene>
<feature type="domain" description="Nudix hydrolase" evidence="10">
    <location>
        <begin position="146"/>
        <end position="283"/>
    </location>
</feature>
<dbReference type="EC" id="3.6.1.22" evidence="4"/>
<comment type="caution">
    <text evidence="11">The sequence shown here is derived from an EMBL/GenBank/DDBJ whole genome shotgun (WGS) entry which is preliminary data.</text>
</comment>
<dbReference type="Pfam" id="PF00293">
    <property type="entry name" value="NUDIX"/>
    <property type="match status" value="1"/>
</dbReference>
<comment type="cofactor">
    <cofactor evidence="2">
        <name>Zn(2+)</name>
        <dbReference type="ChEBI" id="CHEBI:29105"/>
    </cofactor>
</comment>
<comment type="cofactor">
    <cofactor evidence="1">
        <name>Mg(2+)</name>
        <dbReference type="ChEBI" id="CHEBI:18420"/>
    </cofactor>
</comment>
<dbReference type="PANTHER" id="PTHR42904:SF6">
    <property type="entry name" value="NAD-CAPPED RNA HYDROLASE NUDT12"/>
    <property type="match status" value="1"/>
</dbReference>
<evidence type="ECO:0000256" key="4">
    <source>
        <dbReference type="ARBA" id="ARBA00012381"/>
    </source>
</evidence>
<dbReference type="Pfam" id="PF09297">
    <property type="entry name" value="Zn_ribbon_NUD"/>
    <property type="match status" value="1"/>
</dbReference>
<dbReference type="NCBIfam" id="NF001299">
    <property type="entry name" value="PRK00241.1"/>
    <property type="match status" value="1"/>
</dbReference>
<evidence type="ECO:0000259" key="10">
    <source>
        <dbReference type="PROSITE" id="PS51462"/>
    </source>
</evidence>
<dbReference type="InterPro" id="IPR015797">
    <property type="entry name" value="NUDIX_hydrolase-like_dom_sf"/>
</dbReference>
<evidence type="ECO:0000313" key="12">
    <source>
        <dbReference type="Proteomes" id="UP000321129"/>
    </source>
</evidence>